<name>A0A7X0NG75_9GAMM</name>
<proteinExistence type="predicted"/>
<accession>A0A7X0NG75</accession>
<dbReference type="GO" id="GO:0008484">
    <property type="term" value="F:sulfuric ester hydrolase activity"/>
    <property type="evidence" value="ECO:0007669"/>
    <property type="project" value="TreeGrafter"/>
</dbReference>
<keyword evidence="1" id="KW-0479">Metal-binding</keyword>
<sequence>MMFNKILVKLAGYLILFLFSISTAYSKNEKPNVLFILTDDQSFDALGSANNPHIKTPNLDKLAAQGLTLSHVYNQGSWSPAVCAPSRAMINTGRNLFETGMQNKDVPMDARPDYPLWGETFRNAGYETFMTGKWHVSRDALLRSFDVGQAVHEGGMTYDHYNAVMLDINEGGNGVSKTYSSKKHTSELIADAAVNYLQKKQDSQDKPFLMYVAFLAPHDERQSPSHFVEMYPGESIPLPTSFKQQHHLDQGDFWIRDEKLLSIPRKEDEMKTFIGEYYAMVSHLDEQVGRILATLESSSFADNTIIIFTSDHGLAVGRHGLLGKQNQYDHSIRAPFIIAGKNIDKGKTIKGNIYLNSIFPTTAELAGIKVPSTVQAKSFVPLLEGKQDSMNDTIYGAYRHFQRMVRTDDFKYIYYPLIKETQLFNLKNDPEELTNIATDAKYAEQLNRMKQKLTTLMKQYKDPVDLNNPMSSYSDAGFNTDAWSLQYTEYH</sequence>
<comment type="caution">
    <text evidence="4">The sequence shown here is derived from an EMBL/GenBank/DDBJ whole genome shotgun (WGS) entry which is preliminary data.</text>
</comment>
<dbReference type="Gene3D" id="3.40.720.10">
    <property type="entry name" value="Alkaline Phosphatase, subunit A"/>
    <property type="match status" value="1"/>
</dbReference>
<keyword evidence="2" id="KW-0378">Hydrolase</keyword>
<dbReference type="GO" id="GO:0005737">
    <property type="term" value="C:cytoplasm"/>
    <property type="evidence" value="ECO:0007669"/>
    <property type="project" value="TreeGrafter"/>
</dbReference>
<evidence type="ECO:0000256" key="1">
    <source>
        <dbReference type="ARBA" id="ARBA00022723"/>
    </source>
</evidence>
<protein>
    <submittedName>
        <fullName evidence="4">Arylsulfatase A-like enzyme</fullName>
    </submittedName>
</protein>
<dbReference type="Proteomes" id="UP000537141">
    <property type="component" value="Unassembled WGS sequence"/>
</dbReference>
<dbReference type="RefSeq" id="WP_184423699.1">
    <property type="nucleotide sequence ID" value="NZ_AP027362.1"/>
</dbReference>
<evidence type="ECO:0000313" key="5">
    <source>
        <dbReference type="Proteomes" id="UP000537141"/>
    </source>
</evidence>
<reference evidence="4 5" key="1">
    <citation type="submission" date="2020-08" db="EMBL/GenBank/DDBJ databases">
        <title>Genomic Encyclopedia of Type Strains, Phase IV (KMG-IV): sequencing the most valuable type-strain genomes for metagenomic binning, comparative biology and taxonomic classification.</title>
        <authorList>
            <person name="Goeker M."/>
        </authorList>
    </citation>
    <scope>NUCLEOTIDE SEQUENCE [LARGE SCALE GENOMIC DNA]</scope>
    <source>
        <strain evidence="4 5">DSM 26287</strain>
    </source>
</reference>
<evidence type="ECO:0000259" key="3">
    <source>
        <dbReference type="Pfam" id="PF00884"/>
    </source>
</evidence>
<dbReference type="InterPro" id="IPR017850">
    <property type="entry name" value="Alkaline_phosphatase_core_sf"/>
</dbReference>
<evidence type="ECO:0000313" key="4">
    <source>
        <dbReference type="EMBL" id="MBB6542891.1"/>
    </source>
</evidence>
<organism evidence="4 5">
    <name type="scientific">Thalassotalea piscium</name>
    <dbReference type="NCBI Taxonomy" id="1230533"/>
    <lineage>
        <taxon>Bacteria</taxon>
        <taxon>Pseudomonadati</taxon>
        <taxon>Pseudomonadota</taxon>
        <taxon>Gammaproteobacteria</taxon>
        <taxon>Alteromonadales</taxon>
        <taxon>Colwelliaceae</taxon>
        <taxon>Thalassotalea</taxon>
    </lineage>
</organism>
<dbReference type="PANTHER" id="PTHR45953">
    <property type="entry name" value="IDURONATE 2-SULFATASE"/>
    <property type="match status" value="1"/>
</dbReference>
<gene>
    <name evidence="4" type="ORF">HNQ55_001391</name>
</gene>
<dbReference type="CDD" id="cd16155">
    <property type="entry name" value="sulfatase_like"/>
    <property type="match status" value="1"/>
</dbReference>
<dbReference type="EMBL" id="JACHHU010000008">
    <property type="protein sequence ID" value="MBB6542891.1"/>
    <property type="molecule type" value="Genomic_DNA"/>
</dbReference>
<dbReference type="InterPro" id="IPR000917">
    <property type="entry name" value="Sulfatase_N"/>
</dbReference>
<dbReference type="Pfam" id="PF00884">
    <property type="entry name" value="Sulfatase"/>
    <property type="match status" value="1"/>
</dbReference>
<keyword evidence="5" id="KW-1185">Reference proteome</keyword>
<dbReference type="PANTHER" id="PTHR45953:SF1">
    <property type="entry name" value="IDURONATE 2-SULFATASE"/>
    <property type="match status" value="1"/>
</dbReference>
<evidence type="ECO:0000256" key="2">
    <source>
        <dbReference type="ARBA" id="ARBA00022801"/>
    </source>
</evidence>
<dbReference type="SUPFAM" id="SSF53649">
    <property type="entry name" value="Alkaline phosphatase-like"/>
    <property type="match status" value="1"/>
</dbReference>
<dbReference type="AlphaFoldDB" id="A0A7X0NG75"/>
<dbReference type="GO" id="GO:0046872">
    <property type="term" value="F:metal ion binding"/>
    <property type="evidence" value="ECO:0007669"/>
    <property type="project" value="UniProtKB-KW"/>
</dbReference>
<feature type="domain" description="Sulfatase N-terminal" evidence="3">
    <location>
        <begin position="31"/>
        <end position="368"/>
    </location>
</feature>